<evidence type="ECO:0000313" key="3">
    <source>
        <dbReference type="EMBL" id="PJG58484.1"/>
    </source>
</evidence>
<dbReference type="Pfam" id="PF13439">
    <property type="entry name" value="Glyco_transf_4"/>
    <property type="match status" value="1"/>
</dbReference>
<accession>A0A2H9U392</accession>
<dbReference type="Gene3D" id="3.40.50.2000">
    <property type="entry name" value="Glycogen Phosphorylase B"/>
    <property type="match status" value="2"/>
</dbReference>
<dbReference type="EMBL" id="PGGC01000105">
    <property type="protein sequence ID" value="PJG58484.1"/>
    <property type="molecule type" value="Genomic_DNA"/>
</dbReference>
<dbReference type="SUPFAM" id="SSF53756">
    <property type="entry name" value="UDP-Glycosyltransferase/glycogen phosphorylase"/>
    <property type="match status" value="1"/>
</dbReference>
<evidence type="ECO:0000259" key="2">
    <source>
        <dbReference type="Pfam" id="PF13439"/>
    </source>
</evidence>
<evidence type="ECO:0000313" key="4">
    <source>
        <dbReference type="Proteomes" id="UP000235861"/>
    </source>
</evidence>
<organism evidence="3 4">
    <name type="scientific">Aeromonas cavernicola</name>
    <dbReference type="NCBI Taxonomy" id="1006623"/>
    <lineage>
        <taxon>Bacteria</taxon>
        <taxon>Pseudomonadati</taxon>
        <taxon>Pseudomonadota</taxon>
        <taxon>Gammaproteobacteria</taxon>
        <taxon>Aeromonadales</taxon>
        <taxon>Aeromonadaceae</taxon>
        <taxon>Aeromonas</taxon>
    </lineage>
</organism>
<dbReference type="PANTHER" id="PTHR45947:SF3">
    <property type="entry name" value="SULFOQUINOVOSYL TRANSFERASE SQD2"/>
    <property type="match status" value="1"/>
</dbReference>
<dbReference type="Proteomes" id="UP000235861">
    <property type="component" value="Unassembled WGS sequence"/>
</dbReference>
<sequence>MASVSSASPNSHHSVVVQIVQHLQPGGLEIMVLNLHQANREYQPMYIISLEGAKEDLLATWPALAPFADQIYCLAKPSAWSLTTIYRLTRLLYQLRPKVVHTHHIGPLIYGGLASKLAFVPKLIHTDHDAWYLDDPHLCQLAKGAIKILRPVLIANAAPVARQVQDRLGPDQLQVIVNGIDEQRFKMASASQARECLGLPSDVKLIGCAARLELVKGHDLLLLAMTYLPQDVHLALAGVGSLQPELEKQCVQLEITSRVHFLGLVNDMPCFYQGLDLFCLPSLAEGMPLSILEAQACGVPVVMSAVGAAQDIVCPQSGQLLTTRDPQHLTQLLTLGLQHSEDIRQLTREFVCKQGTLKQMVEAYRLVYSD</sequence>
<evidence type="ECO:0000259" key="1">
    <source>
        <dbReference type="Pfam" id="PF00534"/>
    </source>
</evidence>
<reference evidence="3 4" key="1">
    <citation type="submission" date="2017-11" db="EMBL/GenBank/DDBJ databases">
        <title>Draft genome sequence of environmental isolate Aeromonas cavernicola sp. nov. MDC 2508.</title>
        <authorList>
            <person name="Colston S.M."/>
            <person name="Navarro A."/>
            <person name="Martinez-Murcia A.J."/>
            <person name="Graf J."/>
        </authorList>
    </citation>
    <scope>NUCLEOTIDE SEQUENCE [LARGE SCALE GENOMIC DNA]</scope>
    <source>
        <strain evidence="3 4">MDC 2508</strain>
    </source>
</reference>
<protein>
    <submittedName>
        <fullName evidence="3">Glycosyl transferase</fullName>
    </submittedName>
</protein>
<dbReference type="RefSeq" id="WP_100294441.1">
    <property type="nucleotide sequence ID" value="NZ_PGGC01000105.1"/>
</dbReference>
<feature type="domain" description="Glycosyltransferase subfamily 4-like N-terminal" evidence="2">
    <location>
        <begin position="26"/>
        <end position="184"/>
    </location>
</feature>
<dbReference type="OrthoDB" id="9768937at2"/>
<keyword evidence="4" id="KW-1185">Reference proteome</keyword>
<dbReference type="GO" id="GO:0016757">
    <property type="term" value="F:glycosyltransferase activity"/>
    <property type="evidence" value="ECO:0007669"/>
    <property type="project" value="InterPro"/>
</dbReference>
<keyword evidence="3" id="KW-0808">Transferase</keyword>
<dbReference type="PANTHER" id="PTHR45947">
    <property type="entry name" value="SULFOQUINOVOSYL TRANSFERASE SQD2"/>
    <property type="match status" value="1"/>
</dbReference>
<dbReference type="Pfam" id="PF00534">
    <property type="entry name" value="Glycos_transf_1"/>
    <property type="match status" value="1"/>
</dbReference>
<feature type="domain" description="Glycosyl transferase family 1" evidence="1">
    <location>
        <begin position="194"/>
        <end position="340"/>
    </location>
</feature>
<comment type="caution">
    <text evidence="3">The sequence shown here is derived from an EMBL/GenBank/DDBJ whole genome shotgun (WGS) entry which is preliminary data.</text>
</comment>
<dbReference type="InterPro" id="IPR050194">
    <property type="entry name" value="Glycosyltransferase_grp1"/>
</dbReference>
<dbReference type="InterPro" id="IPR028098">
    <property type="entry name" value="Glyco_trans_4-like_N"/>
</dbReference>
<name>A0A2H9U392_9GAMM</name>
<proteinExistence type="predicted"/>
<gene>
    <name evidence="3" type="ORF">CUC53_12325</name>
</gene>
<dbReference type="InterPro" id="IPR001296">
    <property type="entry name" value="Glyco_trans_1"/>
</dbReference>
<dbReference type="AlphaFoldDB" id="A0A2H9U392"/>